<proteinExistence type="predicted"/>
<dbReference type="AlphaFoldDB" id="A0A0E9SSV4"/>
<reference evidence="1" key="1">
    <citation type="submission" date="2014-11" db="EMBL/GenBank/DDBJ databases">
        <authorList>
            <person name="Amaro Gonzalez C."/>
        </authorList>
    </citation>
    <scope>NUCLEOTIDE SEQUENCE</scope>
</reference>
<evidence type="ECO:0000313" key="1">
    <source>
        <dbReference type="EMBL" id="JAH44439.1"/>
    </source>
</evidence>
<organism evidence="1">
    <name type="scientific">Anguilla anguilla</name>
    <name type="common">European freshwater eel</name>
    <name type="synonym">Muraena anguilla</name>
    <dbReference type="NCBI Taxonomy" id="7936"/>
    <lineage>
        <taxon>Eukaryota</taxon>
        <taxon>Metazoa</taxon>
        <taxon>Chordata</taxon>
        <taxon>Craniata</taxon>
        <taxon>Vertebrata</taxon>
        <taxon>Euteleostomi</taxon>
        <taxon>Actinopterygii</taxon>
        <taxon>Neopterygii</taxon>
        <taxon>Teleostei</taxon>
        <taxon>Anguilliformes</taxon>
        <taxon>Anguillidae</taxon>
        <taxon>Anguilla</taxon>
    </lineage>
</organism>
<dbReference type="EMBL" id="GBXM01064138">
    <property type="protein sequence ID" value="JAH44439.1"/>
    <property type="molecule type" value="Transcribed_RNA"/>
</dbReference>
<sequence>MYRDSLWSLRLKQRRPKCSPICTDTLTAKSALKCTIPLKTFPLSFPASVEL</sequence>
<reference evidence="1" key="2">
    <citation type="journal article" date="2015" name="Fish Shellfish Immunol.">
        <title>Early steps in the European eel (Anguilla anguilla)-Vibrio vulnificus interaction in the gills: Role of the RtxA13 toxin.</title>
        <authorList>
            <person name="Callol A."/>
            <person name="Pajuelo D."/>
            <person name="Ebbesson L."/>
            <person name="Teles M."/>
            <person name="MacKenzie S."/>
            <person name="Amaro C."/>
        </authorList>
    </citation>
    <scope>NUCLEOTIDE SEQUENCE</scope>
</reference>
<name>A0A0E9SSV4_ANGAN</name>
<accession>A0A0E9SSV4</accession>
<protein>
    <submittedName>
        <fullName evidence="1">Uncharacterized protein</fullName>
    </submittedName>
</protein>